<keyword evidence="2" id="KW-0812">Transmembrane</keyword>
<reference evidence="4 5" key="1">
    <citation type="submission" date="2019-03" db="EMBL/GenBank/DDBJ databases">
        <title>Genomic Encyclopedia of Type Strains, Phase IV (KMG-IV): sequencing the most valuable type-strain genomes for metagenomic binning, comparative biology and taxonomic classification.</title>
        <authorList>
            <person name="Goeker M."/>
        </authorList>
    </citation>
    <scope>NUCLEOTIDE SEQUENCE [LARGE SCALE GENOMIC DNA]</scope>
    <source>
        <strain evidence="4 5">DSM 26377</strain>
    </source>
</reference>
<keyword evidence="2" id="KW-0472">Membrane</keyword>
<comment type="caution">
    <text evidence="4">The sequence shown here is derived from an EMBL/GenBank/DDBJ whole genome shotgun (WGS) entry which is preliminary data.</text>
</comment>
<dbReference type="Proteomes" id="UP000295341">
    <property type="component" value="Unassembled WGS sequence"/>
</dbReference>
<keyword evidence="3" id="KW-0732">Signal</keyword>
<evidence type="ECO:0000256" key="2">
    <source>
        <dbReference type="SAM" id="Phobius"/>
    </source>
</evidence>
<feature type="transmembrane region" description="Helical" evidence="2">
    <location>
        <begin position="103"/>
        <end position="124"/>
    </location>
</feature>
<evidence type="ECO:0000256" key="1">
    <source>
        <dbReference type="SAM" id="MobiDB-lite"/>
    </source>
</evidence>
<keyword evidence="2" id="KW-1133">Transmembrane helix</keyword>
<proteinExistence type="predicted"/>
<accession>A0A4R7P0G5</accession>
<dbReference type="OrthoDB" id="6717144at2"/>
<feature type="region of interest" description="Disordered" evidence="1">
    <location>
        <begin position="52"/>
        <end position="73"/>
    </location>
</feature>
<feature type="transmembrane region" description="Helical" evidence="2">
    <location>
        <begin position="186"/>
        <end position="208"/>
    </location>
</feature>
<feature type="transmembrane region" description="Helical" evidence="2">
    <location>
        <begin position="145"/>
        <end position="166"/>
    </location>
</feature>
<feature type="chain" id="PRO_5030099516" evidence="3">
    <location>
        <begin position="23"/>
        <end position="302"/>
    </location>
</feature>
<sequence length="302" mass="32823">MRSAIAGALVALWIGLALPAAAQQGPAAGELHSDADAHGATAPAGLSDANASLESGELAPSSDSANAGSEEGDQQNFDFFSDAPVQSAEVIELPPEKSRWLTIGGPIALLALFFGMLVQIWWLVPFDSHSIDLNLRNLPPAAKRGIAMAVGMFGVAFCFGAAEIWYQLRIHGSAEAYFAQMSLGKLIAFTHAHLFGFTTSFFIVGIPFSLQFNQIKTYQWVFPAGLAASLTDVMSWWGIKFVSPNFEWVSMFCGIIFSSTYLWMLVGLLRVLLFPDVIWASDKDRAERIAARKALKHREGDY</sequence>
<evidence type="ECO:0000313" key="4">
    <source>
        <dbReference type="EMBL" id="TDU26679.1"/>
    </source>
</evidence>
<feature type="transmembrane region" description="Helical" evidence="2">
    <location>
        <begin position="249"/>
        <end position="273"/>
    </location>
</feature>
<feature type="transmembrane region" description="Helical" evidence="2">
    <location>
        <begin position="220"/>
        <end position="237"/>
    </location>
</feature>
<dbReference type="AlphaFoldDB" id="A0A4R7P0G5"/>
<organism evidence="4 5">
    <name type="scientific">Panacagrimonas perspica</name>
    <dbReference type="NCBI Taxonomy" id="381431"/>
    <lineage>
        <taxon>Bacteria</taxon>
        <taxon>Pseudomonadati</taxon>
        <taxon>Pseudomonadota</taxon>
        <taxon>Gammaproteobacteria</taxon>
        <taxon>Nevskiales</taxon>
        <taxon>Nevskiaceae</taxon>
        <taxon>Panacagrimonas</taxon>
    </lineage>
</organism>
<evidence type="ECO:0000313" key="5">
    <source>
        <dbReference type="Proteomes" id="UP000295341"/>
    </source>
</evidence>
<feature type="signal peptide" evidence="3">
    <location>
        <begin position="1"/>
        <end position="22"/>
    </location>
</feature>
<gene>
    <name evidence="4" type="ORF">DFR24_3708</name>
</gene>
<dbReference type="RefSeq" id="WP_133882858.1">
    <property type="nucleotide sequence ID" value="NZ_MWIN01000007.1"/>
</dbReference>
<dbReference type="EMBL" id="SOBT01000010">
    <property type="protein sequence ID" value="TDU26679.1"/>
    <property type="molecule type" value="Genomic_DNA"/>
</dbReference>
<name>A0A4R7P0G5_9GAMM</name>
<evidence type="ECO:0000256" key="3">
    <source>
        <dbReference type="SAM" id="SignalP"/>
    </source>
</evidence>
<protein>
    <submittedName>
        <fullName evidence="4">Uncharacterized protein</fullName>
    </submittedName>
</protein>
<keyword evidence="5" id="KW-1185">Reference proteome</keyword>